<gene>
    <name evidence="1" type="ORF">Vadar_030267</name>
</gene>
<reference evidence="1 2" key="1">
    <citation type="journal article" date="2021" name="Hortic Res">
        <title>High-quality reference genome and annotation aids understanding of berry development for evergreen blueberry (Vaccinium darrowii).</title>
        <authorList>
            <person name="Yu J."/>
            <person name="Hulse-Kemp A.M."/>
            <person name="Babiker E."/>
            <person name="Staton M."/>
        </authorList>
    </citation>
    <scope>NUCLEOTIDE SEQUENCE [LARGE SCALE GENOMIC DNA]</scope>
    <source>
        <strain evidence="2">cv. NJ 8807/NJ 8810</strain>
        <tissue evidence="1">Young leaf</tissue>
    </source>
</reference>
<keyword evidence="2" id="KW-1185">Reference proteome</keyword>
<sequence>MGMAPNAHLAIYKISFYDLPVFESDLLAGMDKAIADGIDLMSLSLAFPEIPFYTVQLHGELLLQQRNGFLCRVRLEMTIMICPCPMEQYSFEYRPICVLVVVCPCPVSPSSCRFVGRCSPPAATSGSGRRLLNGEVCAPVFCAAAVGFGGYWVPCADYFGYAKGVAMGMTPKAHLAMYKIGFYDLPVFECDLLAGMDKAIADGIDLMSLSLAFLEIPFYTAQLHGELLLQ</sequence>
<protein>
    <submittedName>
        <fullName evidence="1">Uncharacterized protein</fullName>
    </submittedName>
</protein>
<evidence type="ECO:0000313" key="1">
    <source>
        <dbReference type="EMBL" id="KAH7867193.1"/>
    </source>
</evidence>
<organism evidence="1 2">
    <name type="scientific">Vaccinium darrowii</name>
    <dbReference type="NCBI Taxonomy" id="229202"/>
    <lineage>
        <taxon>Eukaryota</taxon>
        <taxon>Viridiplantae</taxon>
        <taxon>Streptophyta</taxon>
        <taxon>Embryophyta</taxon>
        <taxon>Tracheophyta</taxon>
        <taxon>Spermatophyta</taxon>
        <taxon>Magnoliopsida</taxon>
        <taxon>eudicotyledons</taxon>
        <taxon>Gunneridae</taxon>
        <taxon>Pentapetalae</taxon>
        <taxon>asterids</taxon>
        <taxon>Ericales</taxon>
        <taxon>Ericaceae</taxon>
        <taxon>Vaccinioideae</taxon>
        <taxon>Vaccinieae</taxon>
        <taxon>Vaccinium</taxon>
    </lineage>
</organism>
<dbReference type="Proteomes" id="UP000828048">
    <property type="component" value="Chromosome 9"/>
</dbReference>
<dbReference type="EMBL" id="CM037159">
    <property type="protein sequence ID" value="KAH7867193.1"/>
    <property type="molecule type" value="Genomic_DNA"/>
</dbReference>
<proteinExistence type="predicted"/>
<comment type="caution">
    <text evidence="1">The sequence shown here is derived from an EMBL/GenBank/DDBJ whole genome shotgun (WGS) entry which is preliminary data.</text>
</comment>
<name>A0ACB7ZMJ3_9ERIC</name>
<evidence type="ECO:0000313" key="2">
    <source>
        <dbReference type="Proteomes" id="UP000828048"/>
    </source>
</evidence>
<accession>A0ACB7ZMJ3</accession>